<dbReference type="GO" id="GO:0000287">
    <property type="term" value="F:magnesium ion binding"/>
    <property type="evidence" value="ECO:0007669"/>
    <property type="project" value="InterPro"/>
</dbReference>
<evidence type="ECO:0000259" key="4">
    <source>
        <dbReference type="Pfam" id="PF00205"/>
    </source>
</evidence>
<dbReference type="GO" id="GO:0034077">
    <property type="term" value="P:butanediol metabolic process"/>
    <property type="evidence" value="ECO:0007669"/>
    <property type="project" value="InterPro"/>
</dbReference>
<dbReference type="EMBL" id="LNYJ01000011">
    <property type="protein sequence ID" value="KTD17579.1"/>
    <property type="molecule type" value="Genomic_DNA"/>
</dbReference>
<dbReference type="InterPro" id="IPR011766">
    <property type="entry name" value="TPP_enzyme_TPP-bd"/>
</dbReference>
<dbReference type="InterPro" id="IPR012000">
    <property type="entry name" value="Thiamin_PyroP_enz_cen_dom"/>
</dbReference>
<sequence length="548" mass="60382">MKGAELVVKCLEAHGVEYVFGLPGAKVDGIFNALLDSKIKLILCRHEQNAAFMAAAYGRLTQKPGVVLVTSGPGVANLATGLLTATTEGDPVVAIGGNVSRAMRFKTSHQSANNAKLMEAVTKYSVEAMSATNIAEILAMAFKQAVMPRAGSCFISFPQDVLNEEVADLVISPRAETEIVLACDKTINNVAKVIAEAKLPVLFLGEEASQPQNAKAIRELLTQTKLATISTYQGAGVISRELFPCFAGRVGLFCNQPADKLLEKADVILTIGYNPVEYDPEIWNAKADKLILHMDSVSPEIHYCYQPRYEILGSVAENILLLKKALAEIKMTGDVKHVQQYHEALKDKIAQGKGKTEFPIHPLRFIYELRQFIDDETLITCDIGTVYIWMARYFISYQPHQLMFSNGQQTLGVGLPWAMAAKLAFPGKKIISISGDGGFLFSAQELETAVREKLHFVHFVWQDGTYNMVLEQEKMKYNRISGVNFGEVDLIHFAQAFGAKGYNLTSPNDIVPVLKEAQQQTMPVLINVPIDYRENQELFAAVNSDNIN</sequence>
<dbReference type="InterPro" id="IPR000399">
    <property type="entry name" value="TPP-bd_CS"/>
</dbReference>
<dbReference type="RefSeq" id="WP_221033344.1">
    <property type="nucleotide sequence ID" value="NZ_CAXYJA010000012.1"/>
</dbReference>
<feature type="domain" description="Thiamine pyrophosphate enzyme central" evidence="4">
    <location>
        <begin position="187"/>
        <end position="317"/>
    </location>
</feature>
<protein>
    <submittedName>
        <fullName evidence="7">Acetolactate synthase</fullName>
        <ecNumber evidence="7">2.2.1.6</ecNumber>
    </submittedName>
</protein>
<dbReference type="AlphaFoldDB" id="A0A0W0VBR3"/>
<keyword evidence="8" id="KW-1185">Reference proteome</keyword>
<dbReference type="PANTHER" id="PTHR18968">
    <property type="entry name" value="THIAMINE PYROPHOSPHATE ENZYMES"/>
    <property type="match status" value="1"/>
</dbReference>
<dbReference type="FunFam" id="3.40.50.970:FF:000007">
    <property type="entry name" value="Acetolactate synthase"/>
    <property type="match status" value="1"/>
</dbReference>
<organism evidence="7 8">
    <name type="scientific">Legionella jordanis</name>
    <dbReference type="NCBI Taxonomy" id="456"/>
    <lineage>
        <taxon>Bacteria</taxon>
        <taxon>Pseudomonadati</taxon>
        <taxon>Pseudomonadota</taxon>
        <taxon>Gammaproteobacteria</taxon>
        <taxon>Legionellales</taxon>
        <taxon>Legionellaceae</taxon>
        <taxon>Legionella</taxon>
    </lineage>
</organism>
<reference evidence="7 8" key="1">
    <citation type="submission" date="2015-11" db="EMBL/GenBank/DDBJ databases">
        <title>Genomic analysis of 38 Legionella species identifies large and diverse effector repertoires.</title>
        <authorList>
            <person name="Burstein D."/>
            <person name="Amaro F."/>
            <person name="Zusman T."/>
            <person name="Lifshitz Z."/>
            <person name="Cohen O."/>
            <person name="Gilbert J.A."/>
            <person name="Pupko T."/>
            <person name="Shuman H.A."/>
            <person name="Segal G."/>
        </authorList>
    </citation>
    <scope>NUCLEOTIDE SEQUENCE [LARGE SCALE GENOMIC DNA]</scope>
    <source>
        <strain evidence="7 8">BL-540</strain>
    </source>
</reference>
<accession>A0A0W0VBR3</accession>
<dbReference type="GO" id="GO:0009097">
    <property type="term" value="P:isoleucine biosynthetic process"/>
    <property type="evidence" value="ECO:0007669"/>
    <property type="project" value="TreeGrafter"/>
</dbReference>
<dbReference type="GO" id="GO:0050660">
    <property type="term" value="F:flavin adenine dinucleotide binding"/>
    <property type="evidence" value="ECO:0007669"/>
    <property type="project" value="TreeGrafter"/>
</dbReference>
<dbReference type="PROSITE" id="PS00187">
    <property type="entry name" value="TPP_ENZYMES"/>
    <property type="match status" value="1"/>
</dbReference>
<evidence type="ECO:0000313" key="8">
    <source>
        <dbReference type="Proteomes" id="UP000055035"/>
    </source>
</evidence>
<dbReference type="InterPro" id="IPR029061">
    <property type="entry name" value="THDP-binding"/>
</dbReference>
<dbReference type="PATRIC" id="fig|456.5.peg.2010"/>
<dbReference type="PANTHER" id="PTHR18968:SF129">
    <property type="entry name" value="ACETOLACTATE SYNTHASE"/>
    <property type="match status" value="1"/>
</dbReference>
<evidence type="ECO:0000259" key="6">
    <source>
        <dbReference type="Pfam" id="PF02776"/>
    </source>
</evidence>
<dbReference type="EC" id="2.2.1.6" evidence="7"/>
<dbReference type="Proteomes" id="UP000055035">
    <property type="component" value="Unassembled WGS sequence"/>
</dbReference>
<dbReference type="SUPFAM" id="SSF52518">
    <property type="entry name" value="Thiamin diphosphate-binding fold (THDP-binding)"/>
    <property type="match status" value="2"/>
</dbReference>
<keyword evidence="2 3" id="KW-0786">Thiamine pyrophosphate</keyword>
<dbReference type="GO" id="GO:0030976">
    <property type="term" value="F:thiamine pyrophosphate binding"/>
    <property type="evidence" value="ECO:0007669"/>
    <property type="project" value="InterPro"/>
</dbReference>
<evidence type="ECO:0000259" key="5">
    <source>
        <dbReference type="Pfam" id="PF02775"/>
    </source>
</evidence>
<dbReference type="Gene3D" id="3.40.50.970">
    <property type="match status" value="2"/>
</dbReference>
<dbReference type="GO" id="GO:0009099">
    <property type="term" value="P:L-valine biosynthetic process"/>
    <property type="evidence" value="ECO:0007669"/>
    <property type="project" value="TreeGrafter"/>
</dbReference>
<dbReference type="Pfam" id="PF02776">
    <property type="entry name" value="TPP_enzyme_N"/>
    <property type="match status" value="1"/>
</dbReference>
<dbReference type="InterPro" id="IPR029035">
    <property type="entry name" value="DHS-like_NAD/FAD-binding_dom"/>
</dbReference>
<dbReference type="GO" id="GO:0003984">
    <property type="term" value="F:acetolactate synthase activity"/>
    <property type="evidence" value="ECO:0007669"/>
    <property type="project" value="UniProtKB-EC"/>
</dbReference>
<gene>
    <name evidence="7" type="primary">budB_2</name>
    <name evidence="7" type="ORF">Ljor_1885</name>
</gene>
<keyword evidence="7" id="KW-0808">Transferase</keyword>
<dbReference type="SUPFAM" id="SSF52467">
    <property type="entry name" value="DHS-like NAD/FAD-binding domain"/>
    <property type="match status" value="1"/>
</dbReference>
<dbReference type="InterPro" id="IPR012001">
    <property type="entry name" value="Thiamin_PyroP_enz_TPP-bd_dom"/>
</dbReference>
<dbReference type="CDD" id="cd07035">
    <property type="entry name" value="TPP_PYR_POX_like"/>
    <property type="match status" value="1"/>
</dbReference>
<dbReference type="STRING" id="456.Ljor_1885"/>
<evidence type="ECO:0000313" key="7">
    <source>
        <dbReference type="EMBL" id="KTD17579.1"/>
    </source>
</evidence>
<dbReference type="NCBIfam" id="TIGR02418">
    <property type="entry name" value="acolac_catab"/>
    <property type="match status" value="1"/>
</dbReference>
<feature type="domain" description="Thiamine pyrophosphate enzyme N-terminal TPP-binding" evidence="6">
    <location>
        <begin position="1"/>
        <end position="110"/>
    </location>
</feature>
<dbReference type="InterPro" id="IPR045229">
    <property type="entry name" value="TPP_enz"/>
</dbReference>
<proteinExistence type="inferred from homology"/>
<dbReference type="Gene3D" id="3.40.50.1220">
    <property type="entry name" value="TPP-binding domain"/>
    <property type="match status" value="1"/>
</dbReference>
<comment type="similarity">
    <text evidence="1 3">Belongs to the TPP enzyme family.</text>
</comment>
<evidence type="ECO:0000256" key="2">
    <source>
        <dbReference type="ARBA" id="ARBA00023052"/>
    </source>
</evidence>
<dbReference type="InterPro" id="IPR012782">
    <property type="entry name" value="Acetolactate_synth_catblc"/>
</dbReference>
<dbReference type="Pfam" id="PF00205">
    <property type="entry name" value="TPP_enzyme_M"/>
    <property type="match status" value="1"/>
</dbReference>
<evidence type="ECO:0000256" key="3">
    <source>
        <dbReference type="RuleBase" id="RU362132"/>
    </source>
</evidence>
<dbReference type="Pfam" id="PF02775">
    <property type="entry name" value="TPP_enzyme_C"/>
    <property type="match status" value="1"/>
</dbReference>
<evidence type="ECO:0000256" key="1">
    <source>
        <dbReference type="ARBA" id="ARBA00007812"/>
    </source>
</evidence>
<name>A0A0W0VBR3_9GAMM</name>
<feature type="domain" description="Thiamine pyrophosphate enzyme TPP-binding" evidence="5">
    <location>
        <begin position="382"/>
        <end position="528"/>
    </location>
</feature>
<dbReference type="NCBIfam" id="NF006378">
    <property type="entry name" value="PRK08617.1"/>
    <property type="match status" value="1"/>
</dbReference>
<comment type="caution">
    <text evidence="7">The sequence shown here is derived from an EMBL/GenBank/DDBJ whole genome shotgun (WGS) entry which is preliminary data.</text>
</comment>
<dbReference type="GO" id="GO:0005948">
    <property type="term" value="C:acetolactate synthase complex"/>
    <property type="evidence" value="ECO:0007669"/>
    <property type="project" value="TreeGrafter"/>
</dbReference>